<organism evidence="1 2">
    <name type="scientific">Rhabditophanes sp. KR3021</name>
    <dbReference type="NCBI Taxonomy" id="114890"/>
    <lineage>
        <taxon>Eukaryota</taxon>
        <taxon>Metazoa</taxon>
        <taxon>Ecdysozoa</taxon>
        <taxon>Nematoda</taxon>
        <taxon>Chromadorea</taxon>
        <taxon>Rhabditida</taxon>
        <taxon>Tylenchina</taxon>
        <taxon>Panagrolaimomorpha</taxon>
        <taxon>Strongyloidoidea</taxon>
        <taxon>Alloionematidae</taxon>
        <taxon>Rhabditophanes</taxon>
    </lineage>
</organism>
<dbReference type="Proteomes" id="UP000095286">
    <property type="component" value="Unplaced"/>
</dbReference>
<proteinExistence type="predicted"/>
<evidence type="ECO:0000313" key="1">
    <source>
        <dbReference type="Proteomes" id="UP000095286"/>
    </source>
</evidence>
<sequence>MIPNYKCAVDAWKAAKLGEPEVLERMGRENLKIMVQTESNDYMILKKYMRLVFRKYFHGMKVAFDRKGRNLPFTFDQFKLAFTKTLPYIVSRNFYALTMWMSSPACQTSNEDSIKRTAELMARLTALLEDVSTSSLIIT</sequence>
<accession>A0AC35TR70</accession>
<name>A0AC35TR70_9BILA</name>
<reference evidence="2" key="1">
    <citation type="submission" date="2016-11" db="UniProtKB">
        <authorList>
            <consortium name="WormBaseParasite"/>
        </authorList>
    </citation>
    <scope>IDENTIFICATION</scope>
    <source>
        <strain evidence="2">KR3021</strain>
    </source>
</reference>
<dbReference type="WBParaSite" id="RSKR_0000328600.1">
    <property type="protein sequence ID" value="RSKR_0000328600.1"/>
    <property type="gene ID" value="RSKR_0000328600"/>
</dbReference>
<protein>
    <submittedName>
        <fullName evidence="2">DUF659 domain-containing protein</fullName>
    </submittedName>
</protein>
<evidence type="ECO:0000313" key="2">
    <source>
        <dbReference type="WBParaSite" id="RSKR_0000328600.1"/>
    </source>
</evidence>